<dbReference type="InterPro" id="IPR051396">
    <property type="entry name" value="Bact_Antivir_Def_Nuclease"/>
</dbReference>
<dbReference type="OrthoDB" id="9815944at2"/>
<evidence type="ECO:0000313" key="2">
    <source>
        <dbReference type="EMBL" id="KGF43385.1"/>
    </source>
</evidence>
<name>A0A096A8W1_9BACT</name>
<dbReference type="RefSeq" id="WP_036868475.1">
    <property type="nucleotide sequence ID" value="NZ_JRNQ01000094.1"/>
</dbReference>
<dbReference type="Pfam" id="PF13175">
    <property type="entry name" value="AAA_15"/>
    <property type="match status" value="1"/>
</dbReference>
<dbReference type="Gene3D" id="3.40.50.300">
    <property type="entry name" value="P-loop containing nucleotide triphosphate hydrolases"/>
    <property type="match status" value="1"/>
</dbReference>
<dbReference type="EMBL" id="JRNQ01000094">
    <property type="protein sequence ID" value="KGF43385.1"/>
    <property type="molecule type" value="Genomic_DNA"/>
</dbReference>
<evidence type="ECO:0000259" key="1">
    <source>
        <dbReference type="Pfam" id="PF13175"/>
    </source>
</evidence>
<gene>
    <name evidence="2" type="ORF">HMPREF0647_10260</name>
</gene>
<proteinExistence type="predicted"/>
<organism evidence="2 3">
    <name type="scientific">Prevotella bivia DNF00320</name>
    <dbReference type="NCBI Taxonomy" id="1401068"/>
    <lineage>
        <taxon>Bacteria</taxon>
        <taxon>Pseudomonadati</taxon>
        <taxon>Bacteroidota</taxon>
        <taxon>Bacteroidia</taxon>
        <taxon>Bacteroidales</taxon>
        <taxon>Prevotellaceae</taxon>
        <taxon>Prevotella</taxon>
    </lineage>
</organism>
<accession>A0A096A8W1</accession>
<dbReference type="AlphaFoldDB" id="A0A096A8W1"/>
<dbReference type="CDD" id="cd00267">
    <property type="entry name" value="ABC_ATPase"/>
    <property type="match status" value="1"/>
</dbReference>
<protein>
    <recommendedName>
        <fullName evidence="1">Endonuclease GajA/Old nuclease/RecF-like AAA domain-containing protein</fullName>
    </recommendedName>
</protein>
<dbReference type="Proteomes" id="UP000029525">
    <property type="component" value="Unassembled WGS sequence"/>
</dbReference>
<feature type="domain" description="Endonuclease GajA/Old nuclease/RecF-like AAA" evidence="1">
    <location>
        <begin position="7"/>
        <end position="349"/>
    </location>
</feature>
<sequence>MASNFLKLISLSIKGYKNIKALQIDFEAKKGISVLIGKNGCGKSHVLEAFSSIFAGLYNKKLYEPSFNYVIKYEIAAKKVEIQKEKKYSFKVDDKFLAQTKFFNDVSLLPKNVIACYSGDNLRLWNDCYWPYYNDYISTIKNADSIPELPMLYINRYNLTISLLLLFFHDFEVFTDVKEFCNNTLNIQSISNVKFTFNLKKIREWKENLVIQMVKALCNIDSISELSTGTIELTTIQLRERLEYMEQREFFKIMYAATMPKEDKIITDISFDILLNNGATISLEDLSEGEQKNLLMFVILETIADENSLLLFDEPDSHIHISRKAQLKELFEKYPNRENVMTTHSPTLAVKFEGHIEGLGIDTEGYTVSIDNEKAKLVTSITDNMWNVHEQNMFLASNKQMTLLVEGKTDKTHIEEAFKHLKGNFPLLDFDVYSMNSSEHIREVLIGLSCSEIVWGKQFIGIFDNDDAGQQAIKSGFEKEANNDKIKHVKYKDGTPSKSFYAFLLPKQKGYNDKGFTIENCYDASKYEEAFSSALEEKKGHFIGLSIDTISENLRNKSKTILAEKAKTFNDEDFEGFKPIFSLLDEIRSLKEI</sequence>
<dbReference type="SUPFAM" id="SSF52540">
    <property type="entry name" value="P-loop containing nucleoside triphosphate hydrolases"/>
    <property type="match status" value="1"/>
</dbReference>
<dbReference type="PANTHER" id="PTHR43581:SF2">
    <property type="entry name" value="EXCINUCLEASE ATPASE SUBUNIT"/>
    <property type="match status" value="1"/>
</dbReference>
<reference evidence="2 3" key="1">
    <citation type="submission" date="2014-07" db="EMBL/GenBank/DDBJ databases">
        <authorList>
            <person name="McCorrison J."/>
            <person name="Sanka R."/>
            <person name="Torralba M."/>
            <person name="Gillis M."/>
            <person name="Haft D.H."/>
            <person name="Methe B."/>
            <person name="Sutton G."/>
            <person name="Nelson K.E."/>
        </authorList>
    </citation>
    <scope>NUCLEOTIDE SEQUENCE [LARGE SCALE GENOMIC DNA]</scope>
    <source>
        <strain evidence="2 3">DNF00320</strain>
    </source>
</reference>
<evidence type="ECO:0000313" key="3">
    <source>
        <dbReference type="Proteomes" id="UP000029525"/>
    </source>
</evidence>
<dbReference type="InterPro" id="IPR041685">
    <property type="entry name" value="AAA_GajA/Old/RecF-like"/>
</dbReference>
<dbReference type="InterPro" id="IPR027417">
    <property type="entry name" value="P-loop_NTPase"/>
</dbReference>
<comment type="caution">
    <text evidence="2">The sequence shown here is derived from an EMBL/GenBank/DDBJ whole genome shotgun (WGS) entry which is preliminary data.</text>
</comment>
<dbReference type="PANTHER" id="PTHR43581">
    <property type="entry name" value="ATP/GTP PHOSPHATASE"/>
    <property type="match status" value="1"/>
</dbReference>